<dbReference type="Pfam" id="PF08218">
    <property type="entry name" value="Citrate_ly_lig"/>
    <property type="match status" value="1"/>
</dbReference>
<feature type="domain" description="N-acetyltransferase" evidence="4">
    <location>
        <begin position="1"/>
        <end position="123"/>
    </location>
</feature>
<evidence type="ECO:0000313" key="6">
    <source>
        <dbReference type="Proteomes" id="UP000261011"/>
    </source>
</evidence>
<dbReference type="InterPro" id="IPR004821">
    <property type="entry name" value="Cyt_trans-like"/>
</dbReference>
<dbReference type="Proteomes" id="UP000261011">
    <property type="component" value="Unassembled WGS sequence"/>
</dbReference>
<dbReference type="GO" id="GO:0016747">
    <property type="term" value="F:acyltransferase activity, transferring groups other than amino-acyl groups"/>
    <property type="evidence" value="ECO:0007669"/>
    <property type="project" value="InterPro"/>
</dbReference>
<dbReference type="EMBL" id="QVEU01000001">
    <property type="protein sequence ID" value="RGB77892.1"/>
    <property type="molecule type" value="Genomic_DNA"/>
</dbReference>
<reference evidence="5 6" key="1">
    <citation type="submission" date="2018-08" db="EMBL/GenBank/DDBJ databases">
        <title>A genome reference for cultivated species of the human gut microbiota.</title>
        <authorList>
            <person name="Zou Y."/>
            <person name="Xue W."/>
            <person name="Luo G."/>
        </authorList>
    </citation>
    <scope>NUCLEOTIDE SEQUENCE [LARGE SCALE GENOMIC DNA]</scope>
    <source>
        <strain evidence="5 6">OF01-3</strain>
    </source>
</reference>
<dbReference type="InterPro" id="IPR014729">
    <property type="entry name" value="Rossmann-like_a/b/a_fold"/>
</dbReference>
<comment type="caution">
    <text evidence="5">The sequence shown here is derived from an EMBL/GenBank/DDBJ whole genome shotgun (WGS) entry which is preliminary data.</text>
</comment>
<keyword evidence="3 5" id="KW-0436">Ligase</keyword>
<dbReference type="GO" id="GO:0008771">
    <property type="term" value="F:[citrate (pro-3S)-lyase] ligase activity"/>
    <property type="evidence" value="ECO:0007669"/>
    <property type="project" value="UniProtKB-EC"/>
</dbReference>
<evidence type="ECO:0000256" key="3">
    <source>
        <dbReference type="PIRNR" id="PIRNR005751"/>
    </source>
</evidence>
<keyword evidence="1 3" id="KW-0547">Nucleotide-binding</keyword>
<comment type="function">
    <text evidence="3">Acetylation of prosthetic group (2-(5''-phosphoribosyl)-3'-dephosphocoenzyme-A) of the gamma subunit of citrate lyase.</text>
</comment>
<dbReference type="InterPro" id="IPR016181">
    <property type="entry name" value="Acyl_CoA_acyltransferase"/>
</dbReference>
<dbReference type="PANTHER" id="PTHR40599">
    <property type="entry name" value="[CITRATE [PRO-3S]-LYASE] LIGASE"/>
    <property type="match status" value="1"/>
</dbReference>
<dbReference type="InterPro" id="IPR005216">
    <property type="entry name" value="Citrate_lyase_ligase"/>
</dbReference>
<organism evidence="5 6">
    <name type="scientific">Anaerococcus nagyae</name>
    <dbReference type="NCBI Taxonomy" id="1755241"/>
    <lineage>
        <taxon>Bacteria</taxon>
        <taxon>Bacillati</taxon>
        <taxon>Bacillota</taxon>
        <taxon>Tissierellia</taxon>
        <taxon>Tissierellales</taxon>
        <taxon>Peptoniphilaceae</taxon>
        <taxon>Anaerococcus</taxon>
    </lineage>
</organism>
<dbReference type="RefSeq" id="WP_117519904.1">
    <property type="nucleotide sequence ID" value="NZ_AP031484.1"/>
</dbReference>
<proteinExistence type="predicted"/>
<evidence type="ECO:0000259" key="4">
    <source>
        <dbReference type="PROSITE" id="PS51186"/>
    </source>
</evidence>
<gene>
    <name evidence="5" type="primary">citC</name>
    <name evidence="5" type="ORF">DXA39_00100</name>
</gene>
<comment type="catalytic activity">
    <reaction evidence="3">
        <text>holo-[citrate lyase ACP] + acetate + ATP = acetyl-[citrate lyase ACP] + AMP + diphosphate</text>
        <dbReference type="Rhea" id="RHEA:23788"/>
        <dbReference type="Rhea" id="RHEA-COMP:10158"/>
        <dbReference type="Rhea" id="RHEA-COMP:13710"/>
        <dbReference type="ChEBI" id="CHEBI:30089"/>
        <dbReference type="ChEBI" id="CHEBI:30616"/>
        <dbReference type="ChEBI" id="CHEBI:33019"/>
        <dbReference type="ChEBI" id="CHEBI:82683"/>
        <dbReference type="ChEBI" id="CHEBI:137976"/>
        <dbReference type="ChEBI" id="CHEBI:456215"/>
        <dbReference type="EC" id="6.2.1.22"/>
    </reaction>
</comment>
<keyword evidence="6" id="KW-1185">Reference proteome</keyword>
<keyword evidence="2 3" id="KW-0067">ATP-binding</keyword>
<protein>
    <recommendedName>
        <fullName evidence="3">[Citrate [pro-3S]-lyase] ligase</fullName>
        <ecNumber evidence="3">6.2.1.22</ecNumber>
    </recommendedName>
</protein>
<dbReference type="SUPFAM" id="SSF55729">
    <property type="entry name" value="Acyl-CoA N-acyltransferases (Nat)"/>
    <property type="match status" value="1"/>
</dbReference>
<dbReference type="OrthoDB" id="9779753at2"/>
<dbReference type="NCBIfam" id="TIGR00124">
    <property type="entry name" value="cit_ly_ligase"/>
    <property type="match status" value="1"/>
</dbReference>
<dbReference type="SUPFAM" id="SSF52374">
    <property type="entry name" value="Nucleotidylyl transferase"/>
    <property type="match status" value="1"/>
</dbReference>
<dbReference type="NCBIfam" id="TIGR00125">
    <property type="entry name" value="cyt_tran_rel"/>
    <property type="match status" value="1"/>
</dbReference>
<evidence type="ECO:0000256" key="2">
    <source>
        <dbReference type="ARBA" id="ARBA00022840"/>
    </source>
</evidence>
<evidence type="ECO:0000256" key="1">
    <source>
        <dbReference type="ARBA" id="ARBA00022741"/>
    </source>
</evidence>
<evidence type="ECO:0000313" key="5">
    <source>
        <dbReference type="EMBL" id="RGB77892.1"/>
    </source>
</evidence>
<dbReference type="AlphaFoldDB" id="A0A3E2TKJ4"/>
<name>A0A3E2TKJ4_9FIRM</name>
<sequence>MEKIYPKKISSDKKDLFELLRSESIRFEENIDTTFAKYENNKLIATASLYKNIIKCVAIDDNFKGGAIFNELMTVALNEIELKGFDGAFVYTKPIYENSFTAIGFKEIERVEPDLIFMQKSHNDFSKYLESLSKTKVEGESIGAVVLNANPFTIGHKYLIEYAAKNTSYLHIFVVSEDASYFTTEDRYNMVKEGVRDLSNVIIHKTDNYLVSSATFPSYFMDEDKSITKIQAKLDAKIFKYHFSKVLDIDKRFVGTEPNDEATRIYNETMKEIFKSKPNPNKPEIVVIPRKKVNEEAISASRVRTLLKNGKLENTKDLIPITSYEYIKKLFS</sequence>
<dbReference type="GO" id="GO:0016829">
    <property type="term" value="F:lyase activity"/>
    <property type="evidence" value="ECO:0007669"/>
    <property type="project" value="UniProtKB-KW"/>
</dbReference>
<dbReference type="EC" id="6.2.1.22" evidence="3"/>
<dbReference type="Gene3D" id="3.40.50.620">
    <property type="entry name" value="HUPs"/>
    <property type="match status" value="1"/>
</dbReference>
<keyword evidence="5" id="KW-0456">Lyase</keyword>
<dbReference type="InterPro" id="IPR013166">
    <property type="entry name" value="Citrate_lyase_ligase_C"/>
</dbReference>
<dbReference type="SMART" id="SM00764">
    <property type="entry name" value="Citrate_ly_lig"/>
    <property type="match status" value="1"/>
</dbReference>
<dbReference type="InterPro" id="IPR000182">
    <property type="entry name" value="GNAT_dom"/>
</dbReference>
<dbReference type="PANTHER" id="PTHR40599:SF1">
    <property type="entry name" value="[CITRATE [PRO-3S]-LYASE] LIGASE"/>
    <property type="match status" value="1"/>
</dbReference>
<dbReference type="GO" id="GO:0005524">
    <property type="term" value="F:ATP binding"/>
    <property type="evidence" value="ECO:0007669"/>
    <property type="project" value="UniProtKB-UniRule"/>
</dbReference>
<accession>A0A3E2TKJ4</accession>
<dbReference type="PIRSF" id="PIRSF005751">
    <property type="entry name" value="Acet_citr_lig"/>
    <property type="match status" value="1"/>
</dbReference>
<dbReference type="PROSITE" id="PS51186">
    <property type="entry name" value="GNAT"/>
    <property type="match status" value="1"/>
</dbReference>